<dbReference type="SUPFAM" id="SSF158791">
    <property type="entry name" value="MgtE N-terminal domain-like"/>
    <property type="match status" value="1"/>
</dbReference>
<evidence type="ECO:0000259" key="10">
    <source>
        <dbReference type="PROSITE" id="PS51371"/>
    </source>
</evidence>
<gene>
    <name evidence="11" type="ORF">SAMN04487996_105291</name>
</gene>
<evidence type="ECO:0000256" key="5">
    <source>
        <dbReference type="ARBA" id="ARBA00022842"/>
    </source>
</evidence>
<dbReference type="OrthoDB" id="9790355at2"/>
<dbReference type="SMART" id="SM00116">
    <property type="entry name" value="CBS"/>
    <property type="match status" value="2"/>
</dbReference>
<dbReference type="PANTHER" id="PTHR43773">
    <property type="entry name" value="MAGNESIUM TRANSPORTER MGTE"/>
    <property type="match status" value="1"/>
</dbReference>
<dbReference type="GO" id="GO:0046872">
    <property type="term" value="F:metal ion binding"/>
    <property type="evidence" value="ECO:0007669"/>
    <property type="project" value="UniProtKB-KW"/>
</dbReference>
<protein>
    <recommendedName>
        <fullName evidence="9">Magnesium transporter MgtE</fullName>
    </recommendedName>
</protein>
<keyword evidence="4 9" id="KW-0812">Transmembrane</keyword>
<dbReference type="SUPFAM" id="SSF161093">
    <property type="entry name" value="MgtE membrane domain-like"/>
    <property type="match status" value="1"/>
</dbReference>
<keyword evidence="8" id="KW-0129">CBS domain</keyword>
<dbReference type="STRING" id="659014.SAMN04487996_105291"/>
<dbReference type="Proteomes" id="UP000198748">
    <property type="component" value="Unassembled WGS sequence"/>
</dbReference>
<dbReference type="SMART" id="SM00924">
    <property type="entry name" value="MgtE_N"/>
    <property type="match status" value="1"/>
</dbReference>
<sequence>MTFELTQLYVDHIQELIEKEDSSAIRSEMENLFPADITSLLYELETESAKFLISQLNIETGAAILADMDRDERRNFLKAFTSEEISKFVNLFDSDDAVDLLKEQPIRLREEVIALLEDREQARFILDLLHYDEDVAGGLMQKELVKANVNWTVNQCIEELRTQAEDVEKVYAVYVVDDFGKLLGILSLKKIVLAHKNTKIESLYDKDVIFVETYRPAEEVAELMRRYDLDALPVVNVQGKLLGRITIDDIVDVITDQASSDTLAMAGITGDVEEDDSIWQQTKARLPWLLVGMMGGILAAKFISFFEGDLKIIPAMAAFIPIIGSTGGNVGIQTSSIILQGLADKTGIDTTLGQRLIRMFAVAFINGIIISAIVFGFNMLIGNELQLALVVSTALMSVVFLASFMGTLTPILLEKIGINPAVASGPFITTANDLIGYGVYFGLAHLLLKL</sequence>
<dbReference type="EMBL" id="FNAN01000005">
    <property type="protein sequence ID" value="SDE52962.1"/>
    <property type="molecule type" value="Genomic_DNA"/>
</dbReference>
<dbReference type="InterPro" id="IPR036739">
    <property type="entry name" value="SLC41_membr_dom_sf"/>
</dbReference>
<feature type="transmembrane region" description="Helical" evidence="9">
    <location>
        <begin position="425"/>
        <end position="448"/>
    </location>
</feature>
<dbReference type="GO" id="GO:0015095">
    <property type="term" value="F:magnesium ion transmembrane transporter activity"/>
    <property type="evidence" value="ECO:0007669"/>
    <property type="project" value="UniProtKB-UniRule"/>
</dbReference>
<evidence type="ECO:0000256" key="9">
    <source>
        <dbReference type="RuleBase" id="RU362011"/>
    </source>
</evidence>
<dbReference type="CDD" id="cd04606">
    <property type="entry name" value="CBS_pair_Mg_transporter"/>
    <property type="match status" value="1"/>
</dbReference>
<comment type="caution">
    <text evidence="9">Lacks conserved residue(s) required for the propagation of feature annotation.</text>
</comment>
<evidence type="ECO:0000256" key="3">
    <source>
        <dbReference type="ARBA" id="ARBA00022448"/>
    </source>
</evidence>
<accession>A0A1G7DN95</accession>
<evidence type="ECO:0000256" key="6">
    <source>
        <dbReference type="ARBA" id="ARBA00022989"/>
    </source>
</evidence>
<organism evidence="11 12">
    <name type="scientific">Dyadobacter soli</name>
    <dbReference type="NCBI Taxonomy" id="659014"/>
    <lineage>
        <taxon>Bacteria</taxon>
        <taxon>Pseudomonadati</taxon>
        <taxon>Bacteroidota</taxon>
        <taxon>Cytophagia</taxon>
        <taxon>Cytophagales</taxon>
        <taxon>Spirosomataceae</taxon>
        <taxon>Dyadobacter</taxon>
    </lineage>
</organism>
<comment type="similarity">
    <text evidence="2 9">Belongs to the SLC41A transporter family.</text>
</comment>
<evidence type="ECO:0000256" key="8">
    <source>
        <dbReference type="PROSITE-ProRule" id="PRU00703"/>
    </source>
</evidence>
<keyword evidence="12" id="KW-1185">Reference proteome</keyword>
<feature type="transmembrane region" description="Helical" evidence="9">
    <location>
        <begin position="387"/>
        <end position="413"/>
    </location>
</feature>
<proteinExistence type="inferred from homology"/>
<dbReference type="Pfam" id="PF03448">
    <property type="entry name" value="MgtE_N"/>
    <property type="match status" value="1"/>
</dbReference>
<dbReference type="InterPro" id="IPR006669">
    <property type="entry name" value="MgtE_transporter"/>
</dbReference>
<feature type="domain" description="CBS" evidence="10">
    <location>
        <begin position="204"/>
        <end position="260"/>
    </location>
</feature>
<dbReference type="InterPro" id="IPR000644">
    <property type="entry name" value="CBS_dom"/>
</dbReference>
<evidence type="ECO:0000256" key="4">
    <source>
        <dbReference type="ARBA" id="ARBA00022692"/>
    </source>
</evidence>
<dbReference type="PROSITE" id="PS51371">
    <property type="entry name" value="CBS"/>
    <property type="match status" value="2"/>
</dbReference>
<evidence type="ECO:0000256" key="1">
    <source>
        <dbReference type="ARBA" id="ARBA00004141"/>
    </source>
</evidence>
<dbReference type="InterPro" id="IPR046342">
    <property type="entry name" value="CBS_dom_sf"/>
</dbReference>
<dbReference type="InterPro" id="IPR006667">
    <property type="entry name" value="SLC41_membr_dom"/>
</dbReference>
<evidence type="ECO:0000256" key="2">
    <source>
        <dbReference type="ARBA" id="ARBA00009749"/>
    </source>
</evidence>
<evidence type="ECO:0000313" key="12">
    <source>
        <dbReference type="Proteomes" id="UP000198748"/>
    </source>
</evidence>
<name>A0A1G7DN95_9BACT</name>
<dbReference type="AlphaFoldDB" id="A0A1G7DN95"/>
<dbReference type="Gene3D" id="3.10.580.10">
    <property type="entry name" value="CBS-domain"/>
    <property type="match status" value="1"/>
</dbReference>
<keyword evidence="9" id="KW-0479">Metal-binding</keyword>
<dbReference type="NCBIfam" id="TIGR00400">
    <property type="entry name" value="mgtE"/>
    <property type="match status" value="1"/>
</dbReference>
<keyword evidence="9" id="KW-1003">Cell membrane</keyword>
<dbReference type="InterPro" id="IPR006668">
    <property type="entry name" value="Mg_transptr_MgtE_intracell_dom"/>
</dbReference>
<comment type="function">
    <text evidence="9">Acts as a magnesium transporter.</text>
</comment>
<evidence type="ECO:0000313" key="11">
    <source>
        <dbReference type="EMBL" id="SDE52962.1"/>
    </source>
</evidence>
<feature type="transmembrane region" description="Helical" evidence="9">
    <location>
        <begin position="360"/>
        <end position="381"/>
    </location>
</feature>
<feature type="domain" description="CBS" evidence="10">
    <location>
        <begin position="140"/>
        <end position="202"/>
    </location>
</feature>
<reference evidence="12" key="1">
    <citation type="submission" date="2016-10" db="EMBL/GenBank/DDBJ databases">
        <authorList>
            <person name="Varghese N."/>
            <person name="Submissions S."/>
        </authorList>
    </citation>
    <scope>NUCLEOTIDE SEQUENCE [LARGE SCALE GENOMIC DNA]</scope>
    <source>
        <strain evidence="12">DSM 25329</strain>
    </source>
</reference>
<dbReference type="PANTHER" id="PTHR43773:SF1">
    <property type="entry name" value="MAGNESIUM TRANSPORTER MGTE"/>
    <property type="match status" value="1"/>
</dbReference>
<dbReference type="InterPro" id="IPR038076">
    <property type="entry name" value="MgtE_N_sf"/>
</dbReference>
<dbReference type="Gene3D" id="1.25.60.10">
    <property type="entry name" value="MgtE N-terminal domain-like"/>
    <property type="match status" value="1"/>
</dbReference>
<comment type="subcellular location">
    <subcellularLocation>
        <location evidence="9">Cell membrane</location>
        <topology evidence="9">Multi-pass membrane protein</topology>
    </subcellularLocation>
    <subcellularLocation>
        <location evidence="1">Membrane</location>
        <topology evidence="1">Multi-pass membrane protein</topology>
    </subcellularLocation>
</comment>
<dbReference type="GO" id="GO:0005886">
    <property type="term" value="C:plasma membrane"/>
    <property type="evidence" value="ECO:0007669"/>
    <property type="project" value="UniProtKB-SubCell"/>
</dbReference>
<dbReference type="Gene3D" id="1.10.357.20">
    <property type="entry name" value="SLC41 divalent cation transporters, integral membrane domain"/>
    <property type="match status" value="1"/>
</dbReference>
<comment type="subunit">
    <text evidence="9">Homodimer.</text>
</comment>
<keyword evidence="3 9" id="KW-0813">Transport</keyword>
<keyword evidence="6 9" id="KW-1133">Transmembrane helix</keyword>
<dbReference type="RefSeq" id="WP_090148858.1">
    <property type="nucleotide sequence ID" value="NZ_FNAN01000005.1"/>
</dbReference>
<keyword evidence="7 9" id="KW-0472">Membrane</keyword>
<dbReference type="Pfam" id="PF00571">
    <property type="entry name" value="CBS"/>
    <property type="match status" value="2"/>
</dbReference>
<evidence type="ECO:0000256" key="7">
    <source>
        <dbReference type="ARBA" id="ARBA00023136"/>
    </source>
</evidence>
<dbReference type="SUPFAM" id="SSF54631">
    <property type="entry name" value="CBS-domain pair"/>
    <property type="match status" value="1"/>
</dbReference>
<keyword evidence="5 9" id="KW-0460">Magnesium</keyword>
<dbReference type="Pfam" id="PF01769">
    <property type="entry name" value="MgtE"/>
    <property type="match status" value="1"/>
</dbReference>